<sequence length="513" mass="56565">MRAQLMSPMLPTVCLSTAVCNLLAEVSRDGTIHCALAHRVVIHDERTESTSTSPSRKPKSTKIQQTETVREAVSTNRIVAWSAYQTSAIQSSFRVIIGLANGERINSWIREVSPAWKPWVYSPISSVIVYGELEANLPQKSQDGAALLADERQRKEPPTPSGKSIIAGVAEPSNMQATGNVRSDVEGVLSQENIVIAHQDAREETGEPEKPGSLIDLIRRNRPTVGLPTKQSLGLPESLLWHTLISLLKAMLYLHAGRQDHKDPTAHKDWMPVVHNLINPETISYGDPPSERGPRAHGGTRRPAYGVCKLGDFSQCVVLQSRHNPIDEREVADRKEAFQHLHSGAEQTGYEAPELQVVDDELPGPASDLWSIGAVMVSMMTGGKSVWDLVREIKFADHAQKNRNTGRLLEGWTLVPAIQLRKFLQSIDGMGDIVMALPGWYSFDLRILIEGLLASNPLDRGEAIDVLEDAVSKFETRAGEGDYEGPSEAEEMTSILAKSRRAFREAEAYLART</sequence>
<comment type="caution">
    <text evidence="1">The sequence shown here is derived from an EMBL/GenBank/DDBJ whole genome shotgun (WGS) entry which is preliminary data.</text>
</comment>
<accession>A0ACC3N9Z1</accession>
<name>A0ACC3N9Z1_9PEZI</name>
<dbReference type="EMBL" id="JAUTXU010000064">
    <property type="protein sequence ID" value="KAK3713189.1"/>
    <property type="molecule type" value="Genomic_DNA"/>
</dbReference>
<dbReference type="Proteomes" id="UP001281147">
    <property type="component" value="Unassembled WGS sequence"/>
</dbReference>
<keyword evidence="2" id="KW-1185">Reference proteome</keyword>
<reference evidence="1" key="1">
    <citation type="submission" date="2023-07" db="EMBL/GenBank/DDBJ databases">
        <title>Black Yeasts Isolated from many extreme environments.</title>
        <authorList>
            <person name="Coleine C."/>
            <person name="Stajich J.E."/>
            <person name="Selbmann L."/>
        </authorList>
    </citation>
    <scope>NUCLEOTIDE SEQUENCE</scope>
    <source>
        <strain evidence="1">CCFEE 5714</strain>
    </source>
</reference>
<proteinExistence type="predicted"/>
<gene>
    <name evidence="1" type="ORF">LTR37_008622</name>
</gene>
<protein>
    <submittedName>
        <fullName evidence="1">Uncharacterized protein</fullName>
    </submittedName>
</protein>
<organism evidence="1 2">
    <name type="scientific">Vermiconidia calcicola</name>
    <dbReference type="NCBI Taxonomy" id="1690605"/>
    <lineage>
        <taxon>Eukaryota</taxon>
        <taxon>Fungi</taxon>
        <taxon>Dikarya</taxon>
        <taxon>Ascomycota</taxon>
        <taxon>Pezizomycotina</taxon>
        <taxon>Dothideomycetes</taxon>
        <taxon>Dothideomycetidae</taxon>
        <taxon>Mycosphaerellales</taxon>
        <taxon>Extremaceae</taxon>
        <taxon>Vermiconidia</taxon>
    </lineage>
</organism>
<evidence type="ECO:0000313" key="1">
    <source>
        <dbReference type="EMBL" id="KAK3713189.1"/>
    </source>
</evidence>
<evidence type="ECO:0000313" key="2">
    <source>
        <dbReference type="Proteomes" id="UP001281147"/>
    </source>
</evidence>